<protein>
    <submittedName>
        <fullName evidence="1">Uncharacterized protein</fullName>
    </submittedName>
</protein>
<dbReference type="AlphaFoldDB" id="A0A0A9AFD8"/>
<dbReference type="EMBL" id="GBRH01248024">
    <property type="protein sequence ID" value="JAD49871.1"/>
    <property type="molecule type" value="Transcribed_RNA"/>
</dbReference>
<name>A0A0A9AFD8_ARUDO</name>
<proteinExistence type="predicted"/>
<sequence>MSCFSSVSPVNRVGSFLKKSTNEEVLRQWIKFISTILFVYS</sequence>
<accession>A0A0A9AFD8</accession>
<reference evidence="1" key="1">
    <citation type="submission" date="2014-09" db="EMBL/GenBank/DDBJ databases">
        <authorList>
            <person name="Magalhaes I.L.F."/>
            <person name="Oliveira U."/>
            <person name="Santos F.R."/>
            <person name="Vidigal T.H.D.A."/>
            <person name="Brescovit A.D."/>
            <person name="Santos A.J."/>
        </authorList>
    </citation>
    <scope>NUCLEOTIDE SEQUENCE</scope>
    <source>
        <tissue evidence="1">Shoot tissue taken approximately 20 cm above the soil surface</tissue>
    </source>
</reference>
<reference evidence="1" key="2">
    <citation type="journal article" date="2015" name="Data Brief">
        <title>Shoot transcriptome of the giant reed, Arundo donax.</title>
        <authorList>
            <person name="Barrero R.A."/>
            <person name="Guerrero F.D."/>
            <person name="Moolhuijzen P."/>
            <person name="Goolsby J.A."/>
            <person name="Tidwell J."/>
            <person name="Bellgard S.E."/>
            <person name="Bellgard M.I."/>
        </authorList>
    </citation>
    <scope>NUCLEOTIDE SEQUENCE</scope>
    <source>
        <tissue evidence="1">Shoot tissue taken approximately 20 cm above the soil surface</tissue>
    </source>
</reference>
<evidence type="ECO:0000313" key="1">
    <source>
        <dbReference type="EMBL" id="JAD49871.1"/>
    </source>
</evidence>
<organism evidence="1">
    <name type="scientific">Arundo donax</name>
    <name type="common">Giant reed</name>
    <name type="synonym">Donax arundinaceus</name>
    <dbReference type="NCBI Taxonomy" id="35708"/>
    <lineage>
        <taxon>Eukaryota</taxon>
        <taxon>Viridiplantae</taxon>
        <taxon>Streptophyta</taxon>
        <taxon>Embryophyta</taxon>
        <taxon>Tracheophyta</taxon>
        <taxon>Spermatophyta</taxon>
        <taxon>Magnoliopsida</taxon>
        <taxon>Liliopsida</taxon>
        <taxon>Poales</taxon>
        <taxon>Poaceae</taxon>
        <taxon>PACMAD clade</taxon>
        <taxon>Arundinoideae</taxon>
        <taxon>Arundineae</taxon>
        <taxon>Arundo</taxon>
    </lineage>
</organism>